<dbReference type="PANTHER" id="PTHR30313:SF2">
    <property type="entry name" value="DNA PRIMASE"/>
    <property type="match status" value="1"/>
</dbReference>
<comment type="function">
    <text evidence="12 13">RNA polymerase that catalyzes the synthesis of short RNA molecules used as primers for DNA polymerase during DNA replication.</text>
</comment>
<keyword evidence="10 12" id="KW-0238">DNA-binding</keyword>
<dbReference type="InterPro" id="IPR006295">
    <property type="entry name" value="DNA_primase_DnaG"/>
</dbReference>
<dbReference type="Pfam" id="PF10410">
    <property type="entry name" value="DnaB_bind"/>
    <property type="match status" value="1"/>
</dbReference>
<proteinExistence type="inferred from homology"/>
<dbReference type="SUPFAM" id="SSF57783">
    <property type="entry name" value="Zinc beta-ribbon"/>
    <property type="match status" value="1"/>
</dbReference>
<dbReference type="EMBL" id="JAFBCV010000003">
    <property type="protein sequence ID" value="MBM7838109.1"/>
    <property type="molecule type" value="Genomic_DNA"/>
</dbReference>
<dbReference type="NCBIfam" id="TIGR01391">
    <property type="entry name" value="dnaG"/>
    <property type="match status" value="1"/>
</dbReference>
<dbReference type="InterPro" id="IPR019475">
    <property type="entry name" value="DNA_primase_DnaB-bd"/>
</dbReference>
<dbReference type="InterPro" id="IPR013264">
    <property type="entry name" value="DNAG_N"/>
</dbReference>
<dbReference type="PROSITE" id="PS50880">
    <property type="entry name" value="TOPRIM"/>
    <property type="match status" value="1"/>
</dbReference>
<keyword evidence="4 12" id="KW-0548">Nucleotidyltransferase</keyword>
<dbReference type="InterPro" id="IPR016136">
    <property type="entry name" value="DNA_helicase_N/primase_C"/>
</dbReference>
<feature type="region of interest" description="Disordered" evidence="14">
    <location>
        <begin position="437"/>
        <end position="462"/>
    </location>
</feature>
<comment type="domain">
    <text evidence="12">Contains an N-terminal zinc-binding domain, a central core domain that contains the primase activity, and a C-terminal DnaB-binding domain.</text>
</comment>
<dbReference type="Gene3D" id="1.10.860.10">
    <property type="entry name" value="DNAb Helicase, Chain A"/>
    <property type="match status" value="1"/>
</dbReference>
<dbReference type="Pfam" id="PF13155">
    <property type="entry name" value="Toprim_2"/>
    <property type="match status" value="1"/>
</dbReference>
<dbReference type="InterPro" id="IPR037068">
    <property type="entry name" value="DNA_primase_core_N_sf"/>
</dbReference>
<keyword evidence="2 12" id="KW-0639">Primosome</keyword>
<evidence type="ECO:0000256" key="7">
    <source>
        <dbReference type="ARBA" id="ARBA00022771"/>
    </source>
</evidence>
<evidence type="ECO:0000256" key="13">
    <source>
        <dbReference type="PIRNR" id="PIRNR002811"/>
    </source>
</evidence>
<keyword evidence="1 12" id="KW-0240">DNA-directed RNA polymerase</keyword>
<dbReference type="Gene3D" id="3.40.1360.10">
    <property type="match status" value="1"/>
</dbReference>
<evidence type="ECO:0000256" key="14">
    <source>
        <dbReference type="SAM" id="MobiDB-lite"/>
    </source>
</evidence>
<keyword evidence="9" id="KW-0460">Magnesium</keyword>
<dbReference type="HAMAP" id="MF_00974">
    <property type="entry name" value="DNA_primase_DnaG"/>
    <property type="match status" value="1"/>
</dbReference>
<dbReference type="InterPro" id="IPR006171">
    <property type="entry name" value="TOPRIM_dom"/>
</dbReference>
<dbReference type="Pfam" id="PF01807">
    <property type="entry name" value="Zn_ribbon_DnaG"/>
    <property type="match status" value="1"/>
</dbReference>
<comment type="subunit">
    <text evidence="12">Monomer. Interacts with DnaB.</text>
</comment>
<comment type="cofactor">
    <cofactor evidence="12 13">
        <name>Zn(2+)</name>
        <dbReference type="ChEBI" id="CHEBI:29105"/>
    </cofactor>
    <text evidence="12 13">Binds 1 zinc ion per monomer.</text>
</comment>
<evidence type="ECO:0000256" key="11">
    <source>
        <dbReference type="ARBA" id="ARBA00023163"/>
    </source>
</evidence>
<evidence type="ECO:0000313" key="16">
    <source>
        <dbReference type="EMBL" id="MBM7838109.1"/>
    </source>
</evidence>
<evidence type="ECO:0000256" key="5">
    <source>
        <dbReference type="ARBA" id="ARBA00022705"/>
    </source>
</evidence>
<dbReference type="SUPFAM" id="SSF48024">
    <property type="entry name" value="N-terminal domain of DnaB helicase"/>
    <property type="match status" value="1"/>
</dbReference>
<keyword evidence="5 12" id="KW-0235">DNA replication</keyword>
<accession>A0ABS2SRI5</accession>
<dbReference type="GO" id="GO:0016779">
    <property type="term" value="F:nucleotidyltransferase activity"/>
    <property type="evidence" value="ECO:0007669"/>
    <property type="project" value="UniProtKB-KW"/>
</dbReference>
<dbReference type="CDD" id="cd03364">
    <property type="entry name" value="TOPRIM_DnaG_primases"/>
    <property type="match status" value="1"/>
</dbReference>
<evidence type="ECO:0000256" key="8">
    <source>
        <dbReference type="ARBA" id="ARBA00022833"/>
    </source>
</evidence>
<evidence type="ECO:0000256" key="6">
    <source>
        <dbReference type="ARBA" id="ARBA00022723"/>
    </source>
</evidence>
<organism evidence="16 17">
    <name type="scientific">Shouchella xiaoxiensis</name>
    <dbReference type="NCBI Taxonomy" id="766895"/>
    <lineage>
        <taxon>Bacteria</taxon>
        <taxon>Bacillati</taxon>
        <taxon>Bacillota</taxon>
        <taxon>Bacilli</taxon>
        <taxon>Bacillales</taxon>
        <taxon>Bacillaceae</taxon>
        <taxon>Shouchella</taxon>
    </lineage>
</organism>
<evidence type="ECO:0000256" key="10">
    <source>
        <dbReference type="ARBA" id="ARBA00023125"/>
    </source>
</evidence>
<dbReference type="Proteomes" id="UP001179280">
    <property type="component" value="Unassembled WGS sequence"/>
</dbReference>
<feature type="domain" description="Toprim" evidence="15">
    <location>
        <begin position="260"/>
        <end position="341"/>
    </location>
</feature>
<dbReference type="EC" id="2.7.7.101" evidence="12"/>
<feature type="zinc finger region" description="CHC2-type" evidence="12">
    <location>
        <begin position="40"/>
        <end position="64"/>
    </location>
</feature>
<dbReference type="PANTHER" id="PTHR30313">
    <property type="entry name" value="DNA PRIMASE"/>
    <property type="match status" value="1"/>
</dbReference>
<reference evidence="16" key="1">
    <citation type="submission" date="2021-01" db="EMBL/GenBank/DDBJ databases">
        <title>Genomic Encyclopedia of Type Strains, Phase IV (KMG-IV): sequencing the most valuable type-strain genomes for metagenomic binning, comparative biology and taxonomic classification.</title>
        <authorList>
            <person name="Goeker M."/>
        </authorList>
    </citation>
    <scope>NUCLEOTIDE SEQUENCE</scope>
    <source>
        <strain evidence="16">DSM 21943</strain>
    </source>
</reference>
<evidence type="ECO:0000313" key="17">
    <source>
        <dbReference type="Proteomes" id="UP001179280"/>
    </source>
</evidence>
<gene>
    <name evidence="12" type="primary">dnaG</name>
    <name evidence="16" type="ORF">JOC54_001340</name>
</gene>
<dbReference type="InterPro" id="IPR050219">
    <property type="entry name" value="DnaG_primase"/>
</dbReference>
<dbReference type="Pfam" id="PF08275">
    <property type="entry name" value="DNAG_N"/>
    <property type="match status" value="1"/>
</dbReference>
<keyword evidence="17" id="KW-1185">Reference proteome</keyword>
<dbReference type="SMART" id="SM00400">
    <property type="entry name" value="ZnF_CHCC"/>
    <property type="match status" value="1"/>
</dbReference>
<evidence type="ECO:0000256" key="12">
    <source>
        <dbReference type="HAMAP-Rule" id="MF_00974"/>
    </source>
</evidence>
<keyword evidence="11 12" id="KW-0804">Transcription</keyword>
<evidence type="ECO:0000256" key="2">
    <source>
        <dbReference type="ARBA" id="ARBA00022515"/>
    </source>
</evidence>
<dbReference type="InterPro" id="IPR002694">
    <property type="entry name" value="Znf_CHC2"/>
</dbReference>
<dbReference type="RefSeq" id="WP_204465239.1">
    <property type="nucleotide sequence ID" value="NZ_JAFBCV010000003.1"/>
</dbReference>
<dbReference type="Gene3D" id="3.90.580.10">
    <property type="entry name" value="Zinc finger, CHC2-type domain"/>
    <property type="match status" value="1"/>
</dbReference>
<comment type="caution">
    <text evidence="16">The sequence shown here is derived from an EMBL/GenBank/DDBJ whole genome shotgun (WGS) entry which is preliminary data.</text>
</comment>
<dbReference type="SMART" id="SM00493">
    <property type="entry name" value="TOPRIM"/>
    <property type="match status" value="1"/>
</dbReference>
<dbReference type="SUPFAM" id="SSF56731">
    <property type="entry name" value="DNA primase core"/>
    <property type="match status" value="1"/>
</dbReference>
<comment type="similarity">
    <text evidence="12 13">Belongs to the DnaG primase family.</text>
</comment>
<dbReference type="InterPro" id="IPR036185">
    <property type="entry name" value="DNA_heli_DnaB-like_N_sf"/>
</dbReference>
<evidence type="ECO:0000256" key="1">
    <source>
        <dbReference type="ARBA" id="ARBA00022478"/>
    </source>
</evidence>
<evidence type="ECO:0000256" key="4">
    <source>
        <dbReference type="ARBA" id="ARBA00022695"/>
    </source>
</evidence>
<keyword evidence="7 12" id="KW-0863">Zinc-finger</keyword>
<dbReference type="PIRSF" id="PIRSF002811">
    <property type="entry name" value="DnaG"/>
    <property type="match status" value="1"/>
</dbReference>
<evidence type="ECO:0000256" key="3">
    <source>
        <dbReference type="ARBA" id="ARBA00022679"/>
    </source>
</evidence>
<keyword evidence="8 12" id="KW-0862">Zinc</keyword>
<evidence type="ECO:0000259" key="15">
    <source>
        <dbReference type="PROSITE" id="PS50880"/>
    </source>
</evidence>
<dbReference type="InterPro" id="IPR030846">
    <property type="entry name" value="DnaG_bac"/>
</dbReference>
<comment type="catalytic activity">
    <reaction evidence="12">
        <text>ssDNA + n NTP = ssDNA/pppN(pN)n-1 hybrid + (n-1) diphosphate.</text>
        <dbReference type="EC" id="2.7.7.101"/>
    </reaction>
</comment>
<dbReference type="Gene3D" id="3.90.980.10">
    <property type="entry name" value="DNA primase, catalytic core, N-terminal domain"/>
    <property type="match status" value="1"/>
</dbReference>
<keyword evidence="3 12" id="KW-0808">Transferase</keyword>
<name>A0ABS2SRI5_9BACI</name>
<dbReference type="InterPro" id="IPR036977">
    <property type="entry name" value="DNA_primase_Znf_CHC2"/>
</dbReference>
<sequence length="602" mass="68754">MAFKIPDEKLIEVRDASDIVEVIGEYVQLKKQGRQYGGLCPFHDEKSPSFSVSEEKQVYHCFGCGAGGNVFTFLQELEGWSFSKTVTHLAKRSQIDLPNLPAVAEEGKDSKSAKAMKAGHELAASTYHSILLLTEEGAPGRVYAEERLFSQDQLEHFRIGFALDQWGTLAQILENKGFNLEEMEASGLVAKRKTEGYYDLFRNRLMFPITDNSGNVIAFGGRIIGEGQPKYLNSPETPIFQKAKTLFHMHEARPSIRKKNKAFLFEGAFDVMAAWKAGLPNSVATLGTALSQDHARLLRRNTEDVVLCFDGDKAGREAVRKAIPILQEAGCNVQVGLLPEGYDPDDFIKQYGNQAFQKLVENDCLSVLSFRMHDAKQGKNMQNEGERLRYIEEMIQELAQLEQSVEREHYVRQLSEEFQLSIDVLYQEIQRKEQQVQKEAWKHQQPKVQAASQTKRRDQSSRPLAAHLKAEQLLLAYMLQDGEMIWRVSERLTNGFNHDEHQALYAYLLSFVSRSPKKGMKEFVESLEDMKLAKLAAYLLMQPLKEECTEDELNDYIVRIEDYPKWASIKEQQQAARLEQDPIRAAQKQMELIRLKKEMQSK</sequence>
<evidence type="ECO:0000256" key="9">
    <source>
        <dbReference type="ARBA" id="ARBA00022842"/>
    </source>
</evidence>
<dbReference type="InterPro" id="IPR034151">
    <property type="entry name" value="TOPRIM_DnaG_bac"/>
</dbReference>
<protein>
    <recommendedName>
        <fullName evidence="12 13">DNA primase</fullName>
        <ecNumber evidence="12">2.7.7.101</ecNumber>
    </recommendedName>
</protein>
<keyword evidence="6 12" id="KW-0479">Metal-binding</keyword>